<dbReference type="GO" id="GO:0003700">
    <property type="term" value="F:DNA-binding transcription factor activity"/>
    <property type="evidence" value="ECO:0007669"/>
    <property type="project" value="InterPro"/>
</dbReference>
<reference evidence="3 4" key="1">
    <citation type="journal article" date="2024" name="Nat. Commun.">
        <title>Phylogenomics reveals the evolutionary origins of lichenization in chlorophyte algae.</title>
        <authorList>
            <person name="Puginier C."/>
            <person name="Libourel C."/>
            <person name="Otte J."/>
            <person name="Skaloud P."/>
            <person name="Haon M."/>
            <person name="Grisel S."/>
            <person name="Petersen M."/>
            <person name="Berrin J.G."/>
            <person name="Delaux P.M."/>
            <person name="Dal Grande F."/>
            <person name="Keller J."/>
        </authorList>
    </citation>
    <scope>NUCLEOTIDE SEQUENCE [LARGE SCALE GENOMIC DNA]</scope>
    <source>
        <strain evidence="3 4">SAG 2043</strain>
    </source>
</reference>
<dbReference type="PROSITE" id="PS00036">
    <property type="entry name" value="BZIP_BASIC"/>
    <property type="match status" value="1"/>
</dbReference>
<comment type="caution">
    <text evidence="3">The sequence shown here is derived from an EMBL/GenBank/DDBJ whole genome shotgun (WGS) entry which is preliminary data.</text>
</comment>
<feature type="region of interest" description="Disordered" evidence="1">
    <location>
        <begin position="168"/>
        <end position="212"/>
    </location>
</feature>
<dbReference type="CDD" id="cd14686">
    <property type="entry name" value="bZIP"/>
    <property type="match status" value="1"/>
</dbReference>
<dbReference type="Proteomes" id="UP001489004">
    <property type="component" value="Unassembled WGS sequence"/>
</dbReference>
<dbReference type="AlphaFoldDB" id="A0AAW1QSZ6"/>
<dbReference type="EMBL" id="JALJOR010000002">
    <property type="protein sequence ID" value="KAK9824650.1"/>
    <property type="molecule type" value="Genomic_DNA"/>
</dbReference>
<evidence type="ECO:0000313" key="4">
    <source>
        <dbReference type="Proteomes" id="UP001489004"/>
    </source>
</evidence>
<sequence length="294" mass="31931">MDACDDELLSFLAPAAGADASRDASAGPASPQLLSASPETTAAVDNMLLARMHCQPYPAYHRPQMSLLSSPGELGGLDLLPRSPTLPHMAGGAHQAYMGSMLTGVPPATWRDQVPQPRSQQIHIMQAALPSTDPAASQQLRQILQQGSAALKCPMKHARRMSAEPVPMSRLGEDHEPSAVAPEVDGMQEARRVRRRRQNAEASQRSRQKKRLQRQLLQSQIAELQDAKDVVKRRIQAAACLPACAQTGARLAEDSGIYPYGGLEEQLAQLVTDLKEKRQELARLGVPKTGYRSN</sequence>
<protein>
    <recommendedName>
        <fullName evidence="2">BZIP domain-containing protein</fullName>
    </recommendedName>
</protein>
<gene>
    <name evidence="3" type="ORF">WJX72_012054</name>
</gene>
<dbReference type="Pfam" id="PF07716">
    <property type="entry name" value="bZIP_2"/>
    <property type="match status" value="1"/>
</dbReference>
<name>A0AAW1QSZ6_9CHLO</name>
<dbReference type="PROSITE" id="PS50217">
    <property type="entry name" value="BZIP"/>
    <property type="match status" value="1"/>
</dbReference>
<proteinExistence type="predicted"/>
<dbReference type="InterPro" id="IPR004827">
    <property type="entry name" value="bZIP"/>
</dbReference>
<evidence type="ECO:0000259" key="2">
    <source>
        <dbReference type="PROSITE" id="PS50217"/>
    </source>
</evidence>
<dbReference type="Gene3D" id="1.20.5.170">
    <property type="match status" value="1"/>
</dbReference>
<dbReference type="SMART" id="SM00338">
    <property type="entry name" value="BRLZ"/>
    <property type="match status" value="1"/>
</dbReference>
<evidence type="ECO:0000313" key="3">
    <source>
        <dbReference type="EMBL" id="KAK9824650.1"/>
    </source>
</evidence>
<accession>A0AAW1QSZ6</accession>
<evidence type="ECO:0000256" key="1">
    <source>
        <dbReference type="SAM" id="MobiDB-lite"/>
    </source>
</evidence>
<feature type="domain" description="BZIP" evidence="2">
    <location>
        <begin position="189"/>
        <end position="236"/>
    </location>
</feature>
<organism evidence="3 4">
    <name type="scientific">[Myrmecia] bisecta</name>
    <dbReference type="NCBI Taxonomy" id="41462"/>
    <lineage>
        <taxon>Eukaryota</taxon>
        <taxon>Viridiplantae</taxon>
        <taxon>Chlorophyta</taxon>
        <taxon>core chlorophytes</taxon>
        <taxon>Trebouxiophyceae</taxon>
        <taxon>Trebouxiales</taxon>
        <taxon>Trebouxiaceae</taxon>
        <taxon>Myrmecia</taxon>
    </lineage>
</organism>
<keyword evidence="4" id="KW-1185">Reference proteome</keyword>